<gene>
    <name evidence="2" type="ORF">AA314_07872</name>
</gene>
<dbReference type="KEGG" id="age:AA314_07872"/>
<feature type="compositionally biased region" description="Basic and acidic residues" evidence="1">
    <location>
        <begin position="59"/>
        <end position="79"/>
    </location>
</feature>
<organism evidence="2 3">
    <name type="scientific">Archangium gephyra</name>
    <dbReference type="NCBI Taxonomy" id="48"/>
    <lineage>
        <taxon>Bacteria</taxon>
        <taxon>Pseudomonadati</taxon>
        <taxon>Myxococcota</taxon>
        <taxon>Myxococcia</taxon>
        <taxon>Myxococcales</taxon>
        <taxon>Cystobacterineae</taxon>
        <taxon>Archangiaceae</taxon>
        <taxon>Archangium</taxon>
    </lineage>
</organism>
<dbReference type="Proteomes" id="UP000035579">
    <property type="component" value="Chromosome"/>
</dbReference>
<name>A0AAC8QFJ8_9BACT</name>
<feature type="region of interest" description="Disordered" evidence="1">
    <location>
        <begin position="36"/>
        <end position="85"/>
    </location>
</feature>
<dbReference type="AlphaFoldDB" id="A0AAC8QFJ8"/>
<evidence type="ECO:0000313" key="3">
    <source>
        <dbReference type="Proteomes" id="UP000035579"/>
    </source>
</evidence>
<sequence length="150" mass="16746">MAPIHLIPHLLNGHGPGSSPEAAPSIARRLRRAQLVPPSGRHSGKGLEAEAQTPRCVLHPRERSTTEEDTHEDQDEHSCGCHQSGWGPLLLPVEEDAVESSRQWVVRRPLAAVRMRVLPARLLDVTRITRPRPVLSPRENHPRLEQPLRA</sequence>
<dbReference type="EMBL" id="CP011509">
    <property type="protein sequence ID" value="AKJ06246.1"/>
    <property type="molecule type" value="Genomic_DNA"/>
</dbReference>
<evidence type="ECO:0000256" key="1">
    <source>
        <dbReference type="SAM" id="MobiDB-lite"/>
    </source>
</evidence>
<evidence type="ECO:0000313" key="2">
    <source>
        <dbReference type="EMBL" id="AKJ06246.1"/>
    </source>
</evidence>
<accession>A0AAC8QFJ8</accession>
<reference evidence="2 3" key="1">
    <citation type="submission" date="2015-05" db="EMBL/GenBank/DDBJ databases">
        <title>Genome assembly of Archangium gephyra DSM 2261.</title>
        <authorList>
            <person name="Sharma G."/>
            <person name="Subramanian S."/>
        </authorList>
    </citation>
    <scope>NUCLEOTIDE SEQUENCE [LARGE SCALE GENOMIC DNA]</scope>
    <source>
        <strain evidence="2 3">DSM 2261</strain>
    </source>
</reference>
<protein>
    <submittedName>
        <fullName evidence="2">Uncharacterized protein</fullName>
    </submittedName>
</protein>
<proteinExistence type="predicted"/>